<evidence type="ECO:0000259" key="2">
    <source>
        <dbReference type="Pfam" id="PF16542"/>
    </source>
</evidence>
<feature type="domain" description="Calcineurin-like phosphoesterase" evidence="1">
    <location>
        <begin position="190"/>
        <end position="386"/>
    </location>
</feature>
<dbReference type="CDD" id="cd07423">
    <property type="entry name" value="MPP_Prp_like"/>
    <property type="match status" value="1"/>
</dbReference>
<keyword evidence="4" id="KW-1185">Reference proteome</keyword>
<dbReference type="Pfam" id="PF16542">
    <property type="entry name" value="PNKP_ligase"/>
    <property type="match status" value="1"/>
</dbReference>
<gene>
    <name evidence="3" type="ORF">B4N89_06555</name>
</gene>
<dbReference type="AlphaFoldDB" id="A0A1T3NVH5"/>
<dbReference type="Gene3D" id="3.40.50.300">
    <property type="entry name" value="P-loop containing nucleotide triphosphate hydrolases"/>
    <property type="match status" value="1"/>
</dbReference>
<dbReference type="SUPFAM" id="SSF56091">
    <property type="entry name" value="DNA ligase/mRNA capping enzyme, catalytic domain"/>
    <property type="match status" value="1"/>
</dbReference>
<feature type="domain" description="Polynucleotide kinase-phosphatase ligase" evidence="2">
    <location>
        <begin position="481"/>
        <end position="861"/>
    </location>
</feature>
<dbReference type="InterPro" id="IPR004843">
    <property type="entry name" value="Calcineurin-like_PHP"/>
</dbReference>
<dbReference type="InterPro" id="IPR027417">
    <property type="entry name" value="P-loop_NTPase"/>
</dbReference>
<evidence type="ECO:0000259" key="1">
    <source>
        <dbReference type="Pfam" id="PF00149"/>
    </source>
</evidence>
<keyword evidence="3" id="KW-0418">Kinase</keyword>
<dbReference type="InterPro" id="IPR050126">
    <property type="entry name" value="Ap4A_hydrolase"/>
</dbReference>
<accession>A0A1T3NVH5</accession>
<dbReference type="eggNOG" id="COG4639">
    <property type="taxonomic scope" value="Bacteria"/>
</dbReference>
<proteinExistence type="predicted"/>
<dbReference type="eggNOG" id="COG0639">
    <property type="taxonomic scope" value="Bacteria"/>
</dbReference>
<dbReference type="GO" id="GO:0016791">
    <property type="term" value="F:phosphatase activity"/>
    <property type="evidence" value="ECO:0007669"/>
    <property type="project" value="TreeGrafter"/>
</dbReference>
<dbReference type="Gene3D" id="3.30.470.30">
    <property type="entry name" value="DNA ligase/mRNA capping enzyme"/>
    <property type="match status" value="2"/>
</dbReference>
<dbReference type="SUPFAM" id="SSF52540">
    <property type="entry name" value="P-loop containing nucleoside triphosphate hydrolases"/>
    <property type="match status" value="1"/>
</dbReference>
<evidence type="ECO:0000313" key="4">
    <source>
        <dbReference type="Proteomes" id="UP000190037"/>
    </source>
</evidence>
<dbReference type="OrthoDB" id="9807890at2"/>
<dbReference type="InterPro" id="IPR032380">
    <property type="entry name" value="PNKP_ligase_dom"/>
</dbReference>
<name>A0A1T3NVH5_9ACTN</name>
<reference evidence="3 4" key="1">
    <citation type="submission" date="2017-03" db="EMBL/GenBank/DDBJ databases">
        <title>Draft genome sequence of Streptomyces scabrisporus NF3, endophyte isolated from Amphipterygium adstringens.</title>
        <authorList>
            <person name="Vazquez M."/>
            <person name="Ceapa C.D."/>
            <person name="Rodriguez Luna D."/>
            <person name="Sanchez Esquivel S."/>
        </authorList>
    </citation>
    <scope>NUCLEOTIDE SEQUENCE [LARGE SCALE GENOMIC DNA]</scope>
    <source>
        <strain evidence="3 4">NF3</strain>
    </source>
</reference>
<comment type="caution">
    <text evidence="3">The sequence shown here is derived from an EMBL/GenBank/DDBJ whole genome shotgun (WGS) entry which is preliminary data.</text>
</comment>
<dbReference type="SUPFAM" id="SSF56300">
    <property type="entry name" value="Metallo-dependent phosphatases"/>
    <property type="match status" value="1"/>
</dbReference>
<sequence length="866" mass="94269">MTHDASARRALTMPDLCLVVLIGTTGAGKSTFARTHFKHTQVLSSDYFRGLVADDENDQSASGDAFELLHHVARMRLASGRLTVVDATNVQREARAQLVRIARDHDVFPVAIVLDIPQDECQARNAERPDRMHLPPQVIQRQHRDMRRSLRGLQREGFRKVHVLSGTDEVARAEIVHERRYNDLRHLTGPFDVIGDIHGCRAELESLLVELGYALTRDEAGRPVDAAHPEGRTAVFVGDLVDRGPDTPGVLRLVMGMVGAGHALCVPGNHENKLVRALKGRQVKTTHGLAESLEQLGAESEEFRAEVVDFCESLISHYVLDGGRLVVCHAGLPEKYHGRMSGRVRSFALYGDTTGETDEYGLPVRYPWADEYRGKATVVYGHTPTPRAVWVNNTICLDTGAVFGGALTALRWPERELVAVPAEQVWYEPVRPLVSAAPGGRDGRALDLGDVLDLAPGGIGRRHIETAGAGLVTVRQENAAAALEVMSRFAIDPRWLVYLPPTMAPCATSTLPGLLEHPAEAFAQFRADGVTRVICEEKHMGSRAIALVCRDEAVAREAFGVDEGMGAGAVWTRTGRGFFPDQTTTDGFLDRVRGAIDAAGLWAELDTDWLLFDAELMPWSAKAQELLRQQYASVGAAATAALPVAGAALARALERGIDVGDLADRIAGRTANARAFVDAYGRYCWPTDGLTGLRFAPFQVLAGRGGAYLDRDHEWHLALADRLVAADPSGLLAPTGRLVVDVTDDEQVAAGIAWWTELTSTGGEGMVVKPLAGEADRVANRRVQPGVKCRGPEYLRIIYGADYTEPANLDRLRDRGLGHKRSMALREHALGAEALARLASGEALWRVHEAVFAVLALESEPVDPRL</sequence>
<dbReference type="PANTHER" id="PTHR42850:SF7">
    <property type="entry name" value="BIS(5'-NUCLEOSYL)-TETRAPHOSPHATASE PRPE [ASYMMETRICAL]"/>
    <property type="match status" value="1"/>
</dbReference>
<dbReference type="STRING" id="159449.B4N89_06555"/>
<dbReference type="InterPro" id="IPR024028">
    <property type="entry name" value="PNKP_bac"/>
</dbReference>
<keyword evidence="3" id="KW-0808">Transferase</keyword>
<dbReference type="InterPro" id="IPR041780">
    <property type="entry name" value="MPP_PrpE-like"/>
</dbReference>
<dbReference type="Proteomes" id="UP000190037">
    <property type="component" value="Unassembled WGS sequence"/>
</dbReference>
<organism evidence="3 4">
    <name type="scientific">Embleya scabrispora</name>
    <dbReference type="NCBI Taxonomy" id="159449"/>
    <lineage>
        <taxon>Bacteria</taxon>
        <taxon>Bacillati</taxon>
        <taxon>Actinomycetota</taxon>
        <taxon>Actinomycetes</taxon>
        <taxon>Kitasatosporales</taxon>
        <taxon>Streptomycetaceae</taxon>
        <taxon>Embleya</taxon>
    </lineage>
</organism>
<dbReference type="InterPro" id="IPR029052">
    <property type="entry name" value="Metallo-depent_PP-like"/>
</dbReference>
<dbReference type="GO" id="GO:0005737">
    <property type="term" value="C:cytoplasm"/>
    <property type="evidence" value="ECO:0007669"/>
    <property type="project" value="TreeGrafter"/>
</dbReference>
<dbReference type="GO" id="GO:0016301">
    <property type="term" value="F:kinase activity"/>
    <property type="evidence" value="ECO:0007669"/>
    <property type="project" value="UniProtKB-KW"/>
</dbReference>
<protein>
    <submittedName>
        <fullName evidence="3">Polynucleotide kinase-phosphatase</fullName>
    </submittedName>
</protein>
<dbReference type="Pfam" id="PF13671">
    <property type="entry name" value="AAA_33"/>
    <property type="match status" value="1"/>
</dbReference>
<dbReference type="PANTHER" id="PTHR42850">
    <property type="entry name" value="METALLOPHOSPHOESTERASE"/>
    <property type="match status" value="1"/>
</dbReference>
<dbReference type="Pfam" id="PF00149">
    <property type="entry name" value="Metallophos"/>
    <property type="match status" value="1"/>
</dbReference>
<dbReference type="RefSeq" id="WP_078974916.1">
    <property type="nucleotide sequence ID" value="NZ_MWQN01000001.1"/>
</dbReference>
<evidence type="ECO:0000313" key="3">
    <source>
        <dbReference type="EMBL" id="OPC80662.1"/>
    </source>
</evidence>
<dbReference type="Gene3D" id="3.60.21.10">
    <property type="match status" value="1"/>
</dbReference>
<dbReference type="EMBL" id="MWQN01000001">
    <property type="protein sequence ID" value="OPC80662.1"/>
    <property type="molecule type" value="Genomic_DNA"/>
</dbReference>
<dbReference type="NCBIfam" id="TIGR04075">
    <property type="entry name" value="bacter_Pnkp"/>
    <property type="match status" value="1"/>
</dbReference>